<evidence type="ECO:0000313" key="3">
    <source>
        <dbReference type="Proteomes" id="UP000823927"/>
    </source>
</evidence>
<evidence type="ECO:0000313" key="2">
    <source>
        <dbReference type="EMBL" id="HIS47458.1"/>
    </source>
</evidence>
<dbReference type="Gene3D" id="3.40.250.10">
    <property type="entry name" value="Rhodanese-like domain"/>
    <property type="match status" value="1"/>
</dbReference>
<dbReference type="InterPro" id="IPR050229">
    <property type="entry name" value="GlpE_sulfurtransferase"/>
</dbReference>
<evidence type="ECO:0000259" key="1">
    <source>
        <dbReference type="PROSITE" id="PS50206"/>
    </source>
</evidence>
<organism evidence="2 3">
    <name type="scientific">Candidatus Scybalocola faecigallinarum</name>
    <dbReference type="NCBI Taxonomy" id="2840941"/>
    <lineage>
        <taxon>Bacteria</taxon>
        <taxon>Bacillati</taxon>
        <taxon>Bacillota</taxon>
        <taxon>Clostridia</taxon>
        <taxon>Lachnospirales</taxon>
        <taxon>Lachnospiraceae</taxon>
        <taxon>Lachnospiraceae incertae sedis</taxon>
        <taxon>Candidatus Scybalocola (ex Gilroy et al. 2021)</taxon>
    </lineage>
</organism>
<gene>
    <name evidence="2" type="ORF">IAB46_07895</name>
</gene>
<feature type="domain" description="Rhodanese" evidence="1">
    <location>
        <begin position="15"/>
        <end position="99"/>
    </location>
</feature>
<dbReference type="PANTHER" id="PTHR43031:SF16">
    <property type="entry name" value="OXIDOREDUCTASE"/>
    <property type="match status" value="1"/>
</dbReference>
<proteinExistence type="predicted"/>
<protein>
    <submittedName>
        <fullName evidence="2">Rhodanese-like domain-containing protein</fullName>
    </submittedName>
</protein>
<dbReference type="PROSITE" id="PS00380">
    <property type="entry name" value="RHODANESE_1"/>
    <property type="match status" value="1"/>
</dbReference>
<dbReference type="Pfam" id="PF00581">
    <property type="entry name" value="Rhodanese"/>
    <property type="match status" value="1"/>
</dbReference>
<dbReference type="AlphaFoldDB" id="A0A9D1JQS1"/>
<reference evidence="2" key="2">
    <citation type="journal article" date="2021" name="PeerJ">
        <title>Extensive microbial diversity within the chicken gut microbiome revealed by metagenomics and culture.</title>
        <authorList>
            <person name="Gilroy R."/>
            <person name="Ravi A."/>
            <person name="Getino M."/>
            <person name="Pursley I."/>
            <person name="Horton D.L."/>
            <person name="Alikhan N.F."/>
            <person name="Baker D."/>
            <person name="Gharbi K."/>
            <person name="Hall N."/>
            <person name="Watson M."/>
            <person name="Adriaenssens E.M."/>
            <person name="Foster-Nyarko E."/>
            <person name="Jarju S."/>
            <person name="Secka A."/>
            <person name="Antonio M."/>
            <person name="Oren A."/>
            <person name="Chaudhuri R.R."/>
            <person name="La Ragione R."/>
            <person name="Hildebrand F."/>
            <person name="Pallen M.J."/>
        </authorList>
    </citation>
    <scope>NUCLEOTIDE SEQUENCE</scope>
    <source>
        <strain evidence="2">CHK178-757</strain>
    </source>
</reference>
<dbReference type="InterPro" id="IPR036873">
    <property type="entry name" value="Rhodanese-like_dom_sf"/>
</dbReference>
<dbReference type="Proteomes" id="UP000823927">
    <property type="component" value="Unassembled WGS sequence"/>
</dbReference>
<dbReference type="GO" id="GO:0004792">
    <property type="term" value="F:thiosulfate-cyanide sulfurtransferase activity"/>
    <property type="evidence" value="ECO:0007669"/>
    <property type="project" value="InterPro"/>
</dbReference>
<reference evidence="2" key="1">
    <citation type="submission" date="2020-10" db="EMBL/GenBank/DDBJ databases">
        <authorList>
            <person name="Gilroy R."/>
        </authorList>
    </citation>
    <scope>NUCLEOTIDE SEQUENCE</scope>
    <source>
        <strain evidence="2">CHK178-757</strain>
    </source>
</reference>
<dbReference type="SMART" id="SM00450">
    <property type="entry name" value="RHOD"/>
    <property type="match status" value="1"/>
</dbReference>
<comment type="caution">
    <text evidence="2">The sequence shown here is derived from an EMBL/GenBank/DDBJ whole genome shotgun (WGS) entry which is preliminary data.</text>
</comment>
<dbReference type="InterPro" id="IPR001307">
    <property type="entry name" value="Thiosulphate_STrfase_CS"/>
</dbReference>
<dbReference type="EMBL" id="DVIT01000028">
    <property type="protein sequence ID" value="HIS47458.1"/>
    <property type="molecule type" value="Genomic_DNA"/>
</dbReference>
<dbReference type="PROSITE" id="PS50206">
    <property type="entry name" value="RHODANESE_3"/>
    <property type="match status" value="1"/>
</dbReference>
<dbReference type="PANTHER" id="PTHR43031">
    <property type="entry name" value="FAD-DEPENDENT OXIDOREDUCTASE"/>
    <property type="match status" value="1"/>
</dbReference>
<sequence length="99" mass="11018">MFDTIPAKNLEKYSDTSRYVLVDVRLPSQYWQGHIPGAINIPYESIVLPMSGLSREKTYILYCDHGATSLLAARKLYQGGYNVLSVIGGLEAYSGPMSR</sequence>
<name>A0A9D1JQS1_9FIRM</name>
<dbReference type="CDD" id="cd00158">
    <property type="entry name" value="RHOD"/>
    <property type="match status" value="1"/>
</dbReference>
<dbReference type="SUPFAM" id="SSF52821">
    <property type="entry name" value="Rhodanese/Cell cycle control phosphatase"/>
    <property type="match status" value="1"/>
</dbReference>
<dbReference type="InterPro" id="IPR001763">
    <property type="entry name" value="Rhodanese-like_dom"/>
</dbReference>
<accession>A0A9D1JQS1</accession>